<evidence type="ECO:0000259" key="2">
    <source>
        <dbReference type="Pfam" id="PF02397"/>
    </source>
</evidence>
<accession>A0A9J7BM36</accession>
<dbReference type="EMBL" id="CP093313">
    <property type="protein sequence ID" value="UWZ83948.1"/>
    <property type="molecule type" value="Genomic_DNA"/>
</dbReference>
<name>A0A9J7BM36_9BACT</name>
<evidence type="ECO:0000313" key="3">
    <source>
        <dbReference type="EMBL" id="UWZ83948.1"/>
    </source>
</evidence>
<sequence>MALPILLATALAVRITSRGPVLFRQQRVGRHHRPFTIYKFRTMPVTRNNGDRPVLTTTANQAFTPIGPFLRRWKLDELPQLLNVLLGDMSLVGPRPKLPQLHAGQLTCRPGITGRATVVFAREECALSAIPAAHVGPYYRDVVAPLKQQLDENYMASATFTSDLDLILRSVARRFDDSEIRALLPALESTTTH</sequence>
<dbReference type="PANTHER" id="PTHR30576:SF20">
    <property type="entry name" value="QUINOVOSAMINEPHOSPHOTRANSFERAE-RELATED"/>
    <property type="match status" value="1"/>
</dbReference>
<reference evidence="3" key="1">
    <citation type="submission" date="2021-04" db="EMBL/GenBank/DDBJ databases">
        <title>Phylogenetic analysis of Acidobacteriaceae.</title>
        <authorList>
            <person name="Qiu L."/>
            <person name="Zhang Q."/>
        </authorList>
    </citation>
    <scope>NUCLEOTIDE SEQUENCE</scope>
    <source>
        <strain evidence="3">DSM 25168</strain>
    </source>
</reference>
<gene>
    <name evidence="3" type="ORF">MOP44_25740</name>
</gene>
<keyword evidence="4" id="KW-1185">Reference proteome</keyword>
<dbReference type="GO" id="GO:0016780">
    <property type="term" value="F:phosphotransferase activity, for other substituted phosphate groups"/>
    <property type="evidence" value="ECO:0007669"/>
    <property type="project" value="TreeGrafter"/>
</dbReference>
<dbReference type="Proteomes" id="UP001059380">
    <property type="component" value="Chromosome"/>
</dbReference>
<dbReference type="KEGG" id="orp:MOP44_25740"/>
<dbReference type="Pfam" id="PF02397">
    <property type="entry name" value="Bac_transf"/>
    <property type="match status" value="1"/>
</dbReference>
<evidence type="ECO:0000313" key="4">
    <source>
        <dbReference type="Proteomes" id="UP001059380"/>
    </source>
</evidence>
<protein>
    <submittedName>
        <fullName evidence="3">Sugar transferase</fullName>
    </submittedName>
</protein>
<comment type="similarity">
    <text evidence="1">Belongs to the bacterial sugar transferase family.</text>
</comment>
<dbReference type="InterPro" id="IPR003362">
    <property type="entry name" value="Bact_transf"/>
</dbReference>
<feature type="domain" description="Bacterial sugar transferase" evidence="2">
    <location>
        <begin position="2"/>
        <end position="173"/>
    </location>
</feature>
<dbReference type="PANTHER" id="PTHR30576">
    <property type="entry name" value="COLANIC BIOSYNTHESIS UDP-GLUCOSE LIPID CARRIER TRANSFERASE"/>
    <property type="match status" value="1"/>
</dbReference>
<organism evidence="3 4">
    <name type="scientific">Occallatibacter riparius</name>
    <dbReference type="NCBI Taxonomy" id="1002689"/>
    <lineage>
        <taxon>Bacteria</taxon>
        <taxon>Pseudomonadati</taxon>
        <taxon>Acidobacteriota</taxon>
        <taxon>Terriglobia</taxon>
        <taxon>Terriglobales</taxon>
        <taxon>Acidobacteriaceae</taxon>
        <taxon>Occallatibacter</taxon>
    </lineage>
</organism>
<proteinExistence type="inferred from homology"/>
<keyword evidence="3" id="KW-0808">Transferase</keyword>
<evidence type="ECO:0000256" key="1">
    <source>
        <dbReference type="ARBA" id="ARBA00006464"/>
    </source>
</evidence>
<dbReference type="AlphaFoldDB" id="A0A9J7BM36"/>